<sequence>MSVNDVDPKVIKKTQEMLQKIIKKPTLTDKLLSRPPFRFLHDICTAVIRHTGVLKGVFTSDEMVADNVKDKETKLAFLQKLVDYLAIAHGRPVPVRTMSIIAGKEAEKTNEMLVMLAEAVNMGVDNESILEKLQQGEAKNITLKNKAPEVKQATVHGKGEVLAELENGRKEENGKKHHREKAEDKHKRQSIRSKPSEPEKEVRGTPEKKVEEDTHAEDDVKSVEKQSERREKERPEGGRKSHLGSEKTSGHNSRCESTIEKNREETPVKSPNPPAEPTAQQTRIARPPSAKGHRVRKEEAQPPSEEIRATTIPNARLAPPRLRRNLNDSQTVNSSPGARVSGLIIPESHEDSDEDDAQFVMEETIGGGTIPGYGSQMVAGDADVPQDHGGLVTKMLQSKKELETGNLMPQQNGVKQGGLQMGLDEATRQRERAVMEKEISRLCDALQFLSRSALPLGKLMDFVQEDLESMQQEFERWTAENQALEQQLKAEERLTQMCIDPLRAQLAELQASGEEQRKAISSVKAKILQNDERIQDLLSRSIEKVH</sequence>
<keyword evidence="6" id="KW-0206">Cytoskeleton</keyword>
<dbReference type="InterPro" id="IPR018799">
    <property type="entry name" value="TRAF3IP1"/>
</dbReference>
<feature type="domain" description="TRAF3-interacting protein 1 N-terminal" evidence="12">
    <location>
        <begin position="10"/>
        <end position="119"/>
    </location>
</feature>
<keyword evidence="7" id="KW-0966">Cell projection</keyword>
<proteinExistence type="inferred from homology"/>
<evidence type="ECO:0000259" key="12">
    <source>
        <dbReference type="Pfam" id="PF10243"/>
    </source>
</evidence>
<dbReference type="GO" id="GO:0048513">
    <property type="term" value="P:animal organ development"/>
    <property type="evidence" value="ECO:0007669"/>
    <property type="project" value="UniProtKB-ARBA"/>
</dbReference>
<evidence type="ECO:0000256" key="7">
    <source>
        <dbReference type="ARBA" id="ARBA00023273"/>
    </source>
</evidence>
<evidence type="ECO:0000256" key="11">
    <source>
        <dbReference type="SAM" id="MobiDB-lite"/>
    </source>
</evidence>
<feature type="compositionally biased region" description="Basic and acidic residues" evidence="11">
    <location>
        <begin position="157"/>
        <end position="186"/>
    </location>
</feature>
<name>A0AAV2SZL6_CALDB</name>
<dbReference type="Pfam" id="PF10243">
    <property type="entry name" value="MIP-T3"/>
    <property type="match status" value="1"/>
</dbReference>
<gene>
    <name evidence="14" type="ORF">CDAUBV1_LOCUS2821</name>
</gene>
<evidence type="ECO:0000256" key="1">
    <source>
        <dbReference type="ARBA" id="ARBA00004120"/>
    </source>
</evidence>
<evidence type="ECO:0000256" key="10">
    <source>
        <dbReference type="SAM" id="Coils"/>
    </source>
</evidence>
<dbReference type="GO" id="GO:0042073">
    <property type="term" value="P:intraciliary transport"/>
    <property type="evidence" value="ECO:0007669"/>
    <property type="project" value="TreeGrafter"/>
</dbReference>
<evidence type="ECO:0000256" key="6">
    <source>
        <dbReference type="ARBA" id="ARBA00023212"/>
    </source>
</evidence>
<accession>A0AAV2SZL6</accession>
<dbReference type="EMBL" id="CAXLJL010000069">
    <property type="protein sequence ID" value="CAL5130647.1"/>
    <property type="molecule type" value="Genomic_DNA"/>
</dbReference>
<feature type="compositionally biased region" description="Basic and acidic residues" evidence="11">
    <location>
        <begin position="194"/>
        <end position="267"/>
    </location>
</feature>
<evidence type="ECO:0000313" key="15">
    <source>
        <dbReference type="Proteomes" id="UP001497525"/>
    </source>
</evidence>
<comment type="similarity">
    <text evidence="8">Belongs to the TRAF3IP1 family.</text>
</comment>
<feature type="compositionally biased region" description="Basic and acidic residues" evidence="11">
    <location>
        <begin position="296"/>
        <end position="308"/>
    </location>
</feature>
<dbReference type="GO" id="GO:0030992">
    <property type="term" value="C:intraciliary transport particle B"/>
    <property type="evidence" value="ECO:0007669"/>
    <property type="project" value="TreeGrafter"/>
</dbReference>
<protein>
    <recommendedName>
        <fullName evidence="9">TRAF3-interacting protein 1</fullName>
    </recommendedName>
</protein>
<evidence type="ECO:0000256" key="2">
    <source>
        <dbReference type="ARBA" id="ARBA00004430"/>
    </source>
</evidence>
<comment type="caution">
    <text evidence="14">The sequence shown here is derived from an EMBL/GenBank/DDBJ whole genome shotgun (WGS) entry which is preliminary data.</text>
</comment>
<dbReference type="AlphaFoldDB" id="A0AAV2SZL6"/>
<dbReference type="GO" id="GO:0005930">
    <property type="term" value="C:axoneme"/>
    <property type="evidence" value="ECO:0007669"/>
    <property type="project" value="UniProtKB-SubCell"/>
</dbReference>
<feature type="coiled-coil region" evidence="10">
    <location>
        <begin position="460"/>
        <end position="494"/>
    </location>
</feature>
<keyword evidence="3" id="KW-0963">Cytoplasm</keyword>
<keyword evidence="5 10" id="KW-0175">Coiled coil</keyword>
<evidence type="ECO:0000256" key="3">
    <source>
        <dbReference type="ARBA" id="ARBA00022490"/>
    </source>
</evidence>
<evidence type="ECO:0000256" key="5">
    <source>
        <dbReference type="ARBA" id="ARBA00023054"/>
    </source>
</evidence>
<dbReference type="PANTHER" id="PTHR31363">
    <property type="entry name" value="TRAF3-INTERACTING PROTEIN 1"/>
    <property type="match status" value="1"/>
</dbReference>
<evidence type="ECO:0000256" key="9">
    <source>
        <dbReference type="ARBA" id="ARBA00070492"/>
    </source>
</evidence>
<dbReference type="InterPro" id="IPR041476">
    <property type="entry name" value="TRAF3IP1_C"/>
</dbReference>
<dbReference type="GO" id="GO:0070507">
    <property type="term" value="P:regulation of microtubule cytoskeleton organization"/>
    <property type="evidence" value="ECO:0007669"/>
    <property type="project" value="TreeGrafter"/>
</dbReference>
<dbReference type="InterPro" id="IPR040468">
    <property type="entry name" value="TRAF3IP1_N"/>
</dbReference>
<comment type="subcellular location">
    <subcellularLocation>
        <location evidence="2">Cytoplasm</location>
        <location evidence="2">Cytoskeleton</location>
        <location evidence="2">Cilium axoneme</location>
    </subcellularLocation>
    <subcellularLocation>
        <location evidence="1">Cytoplasm</location>
        <location evidence="1">Cytoskeleton</location>
        <location evidence="1">Cilium basal body</location>
    </subcellularLocation>
</comment>
<dbReference type="GO" id="GO:0060271">
    <property type="term" value="P:cilium assembly"/>
    <property type="evidence" value="ECO:0007669"/>
    <property type="project" value="TreeGrafter"/>
</dbReference>
<organism evidence="14 15">
    <name type="scientific">Calicophoron daubneyi</name>
    <name type="common">Rumen fluke</name>
    <name type="synonym">Paramphistomum daubneyi</name>
    <dbReference type="NCBI Taxonomy" id="300641"/>
    <lineage>
        <taxon>Eukaryota</taxon>
        <taxon>Metazoa</taxon>
        <taxon>Spiralia</taxon>
        <taxon>Lophotrochozoa</taxon>
        <taxon>Platyhelminthes</taxon>
        <taxon>Trematoda</taxon>
        <taxon>Digenea</taxon>
        <taxon>Plagiorchiida</taxon>
        <taxon>Pronocephalata</taxon>
        <taxon>Paramphistomoidea</taxon>
        <taxon>Paramphistomidae</taxon>
        <taxon>Calicophoron</taxon>
    </lineage>
</organism>
<dbReference type="InterPro" id="IPR042576">
    <property type="entry name" value="TRAF3IP1_N_sf"/>
</dbReference>
<keyword evidence="4" id="KW-0970">Cilium biogenesis/degradation</keyword>
<dbReference type="GO" id="GO:0036064">
    <property type="term" value="C:ciliary basal body"/>
    <property type="evidence" value="ECO:0007669"/>
    <property type="project" value="TreeGrafter"/>
</dbReference>
<dbReference type="PANTHER" id="PTHR31363:SF0">
    <property type="entry name" value="TRAF3-INTERACTING PROTEIN 1"/>
    <property type="match status" value="1"/>
</dbReference>
<evidence type="ECO:0000256" key="4">
    <source>
        <dbReference type="ARBA" id="ARBA00022794"/>
    </source>
</evidence>
<dbReference type="Pfam" id="PF17749">
    <property type="entry name" value="MIP-T3_C"/>
    <property type="match status" value="1"/>
</dbReference>
<evidence type="ECO:0000313" key="14">
    <source>
        <dbReference type="EMBL" id="CAL5130647.1"/>
    </source>
</evidence>
<dbReference type="GO" id="GO:0008017">
    <property type="term" value="F:microtubule binding"/>
    <property type="evidence" value="ECO:0007669"/>
    <property type="project" value="InterPro"/>
</dbReference>
<dbReference type="Proteomes" id="UP001497525">
    <property type="component" value="Unassembled WGS sequence"/>
</dbReference>
<evidence type="ECO:0000259" key="13">
    <source>
        <dbReference type="Pfam" id="PF17749"/>
    </source>
</evidence>
<feature type="domain" description="TRAF3-interacting protein 1 C-terminal" evidence="13">
    <location>
        <begin position="386"/>
        <end position="539"/>
    </location>
</feature>
<feature type="region of interest" description="Disordered" evidence="11">
    <location>
        <begin position="149"/>
        <end position="320"/>
    </location>
</feature>
<evidence type="ECO:0000256" key="8">
    <source>
        <dbReference type="ARBA" id="ARBA00043971"/>
    </source>
</evidence>
<dbReference type="GO" id="GO:0048731">
    <property type="term" value="P:system development"/>
    <property type="evidence" value="ECO:0007669"/>
    <property type="project" value="UniProtKB-ARBA"/>
</dbReference>
<dbReference type="FunFam" id="1.10.418.50:FF:000001">
    <property type="entry name" value="TRAF3-interacting protein 1 isoform X1"/>
    <property type="match status" value="1"/>
</dbReference>
<dbReference type="Gene3D" id="1.10.418.50">
    <property type="entry name" value="Microtubule-binding protein MIP-T3"/>
    <property type="match status" value="1"/>
</dbReference>
<reference evidence="14" key="1">
    <citation type="submission" date="2024-06" db="EMBL/GenBank/DDBJ databases">
        <authorList>
            <person name="Liu X."/>
            <person name="Lenzi L."/>
            <person name="Haldenby T S."/>
            <person name="Uol C."/>
        </authorList>
    </citation>
    <scope>NUCLEOTIDE SEQUENCE</scope>
</reference>